<dbReference type="AlphaFoldDB" id="A0A835YLM9"/>
<accession>A0A835YLM9</accession>
<dbReference type="PROSITE" id="PS50110">
    <property type="entry name" value="RESPONSE_REGULATORY"/>
    <property type="match status" value="1"/>
</dbReference>
<keyword evidence="6" id="KW-1185">Reference proteome</keyword>
<evidence type="ECO:0000256" key="2">
    <source>
        <dbReference type="ARBA" id="ARBA00023012"/>
    </source>
</evidence>
<gene>
    <name evidence="5" type="ORF">JKP88DRAFT_249987</name>
</gene>
<dbReference type="Gene3D" id="3.40.50.2300">
    <property type="match status" value="1"/>
</dbReference>
<reference evidence="5" key="1">
    <citation type="submission" date="2021-02" db="EMBL/GenBank/DDBJ databases">
        <title>First Annotated Genome of the Yellow-green Alga Tribonema minus.</title>
        <authorList>
            <person name="Mahan K.M."/>
        </authorList>
    </citation>
    <scope>NUCLEOTIDE SEQUENCE</scope>
    <source>
        <strain evidence="5">UTEX B ZZ1240</strain>
    </source>
</reference>
<dbReference type="OrthoDB" id="60033at2759"/>
<keyword evidence="1 3" id="KW-0597">Phosphoprotein</keyword>
<dbReference type="GO" id="GO:0000160">
    <property type="term" value="P:phosphorelay signal transduction system"/>
    <property type="evidence" value="ECO:0007669"/>
    <property type="project" value="UniProtKB-KW"/>
</dbReference>
<dbReference type="EMBL" id="JAFCMP010000545">
    <property type="protein sequence ID" value="KAG5175865.1"/>
    <property type="molecule type" value="Genomic_DNA"/>
</dbReference>
<protein>
    <submittedName>
        <fullName evidence="5">CheY-like superfamily protein</fullName>
    </submittedName>
</protein>
<dbReference type="SUPFAM" id="SSF52172">
    <property type="entry name" value="CheY-like"/>
    <property type="match status" value="1"/>
</dbReference>
<proteinExistence type="predicted"/>
<organism evidence="5 6">
    <name type="scientific">Tribonema minus</name>
    <dbReference type="NCBI Taxonomy" id="303371"/>
    <lineage>
        <taxon>Eukaryota</taxon>
        <taxon>Sar</taxon>
        <taxon>Stramenopiles</taxon>
        <taxon>Ochrophyta</taxon>
        <taxon>PX clade</taxon>
        <taxon>Xanthophyceae</taxon>
        <taxon>Tribonematales</taxon>
        <taxon>Tribonemataceae</taxon>
        <taxon>Tribonema</taxon>
    </lineage>
</organism>
<keyword evidence="2" id="KW-0902">Two-component regulatory system</keyword>
<evidence type="ECO:0000259" key="4">
    <source>
        <dbReference type="PROSITE" id="PS50110"/>
    </source>
</evidence>
<dbReference type="PANTHER" id="PTHR45339:SF1">
    <property type="entry name" value="HYBRID SIGNAL TRANSDUCTION HISTIDINE KINASE J"/>
    <property type="match status" value="1"/>
</dbReference>
<name>A0A835YLM9_9STRA</name>
<dbReference type="InterPro" id="IPR011006">
    <property type="entry name" value="CheY-like_superfamily"/>
</dbReference>
<comment type="caution">
    <text evidence="5">The sequence shown here is derived from an EMBL/GenBank/DDBJ whole genome shotgun (WGS) entry which is preliminary data.</text>
</comment>
<dbReference type="InterPro" id="IPR001789">
    <property type="entry name" value="Sig_transdc_resp-reg_receiver"/>
</dbReference>
<sequence length="220" mass="24127">MPIADEQVTTPRPAVIPPIQADLQHFISSPQAVPHTAAAESSPPPVTVAVVLDANEQARTTLPGVMSALADMRSSASTLSSTSRKPLVLVVDDEGSIRKFLERMLAQRGYRVVLACDGMEALGAMKTCSFHAVRTTFKQVLLDLNMPRMGGLEALVELRRWEREQPKSRPLQYVCVISANCSEDVQAQAYSAGTDLFLPKPIDLPMLVRSEYDRQQHVVC</sequence>
<evidence type="ECO:0000256" key="1">
    <source>
        <dbReference type="ARBA" id="ARBA00022553"/>
    </source>
</evidence>
<evidence type="ECO:0000313" key="5">
    <source>
        <dbReference type="EMBL" id="KAG5175865.1"/>
    </source>
</evidence>
<dbReference type="CDD" id="cd17546">
    <property type="entry name" value="REC_hyHK_CKI1_RcsC-like"/>
    <property type="match status" value="1"/>
</dbReference>
<feature type="domain" description="Response regulatory" evidence="4">
    <location>
        <begin position="87"/>
        <end position="215"/>
    </location>
</feature>
<feature type="modified residue" description="4-aspartylphosphate" evidence="3">
    <location>
        <position position="143"/>
    </location>
</feature>
<dbReference type="PANTHER" id="PTHR45339">
    <property type="entry name" value="HYBRID SIGNAL TRANSDUCTION HISTIDINE KINASE J"/>
    <property type="match status" value="1"/>
</dbReference>
<dbReference type="Pfam" id="PF00072">
    <property type="entry name" value="Response_reg"/>
    <property type="match status" value="1"/>
</dbReference>
<dbReference type="SMART" id="SM00448">
    <property type="entry name" value="REC"/>
    <property type="match status" value="1"/>
</dbReference>
<evidence type="ECO:0000313" key="6">
    <source>
        <dbReference type="Proteomes" id="UP000664859"/>
    </source>
</evidence>
<dbReference type="Proteomes" id="UP000664859">
    <property type="component" value="Unassembled WGS sequence"/>
</dbReference>
<evidence type="ECO:0000256" key="3">
    <source>
        <dbReference type="PROSITE-ProRule" id="PRU00169"/>
    </source>
</evidence>